<dbReference type="KEGG" id="caci:CLOAM0998"/>
<dbReference type="Pfam" id="PF04951">
    <property type="entry name" value="Peptidase_M55"/>
    <property type="match status" value="1"/>
</dbReference>
<dbReference type="SUPFAM" id="SSF63992">
    <property type="entry name" value="Dipeptide transport protein"/>
    <property type="match status" value="1"/>
</dbReference>
<feature type="binding site" evidence="2">
    <location>
        <position position="10"/>
    </location>
    <ligand>
        <name>Zn(2+)</name>
        <dbReference type="ChEBI" id="CHEBI:29105"/>
        <label>1</label>
    </ligand>
</feature>
<feature type="binding site" evidence="2">
    <location>
        <position position="107"/>
    </location>
    <ligand>
        <name>Zn(2+)</name>
        <dbReference type="ChEBI" id="CHEBI:29105"/>
        <label>2</label>
    </ligand>
</feature>
<dbReference type="EMBL" id="CU466930">
    <property type="protein sequence ID" value="CAO80870.1"/>
    <property type="molecule type" value="Genomic_DNA"/>
</dbReference>
<feature type="binding site" evidence="2">
    <location>
        <position position="61"/>
    </location>
    <ligand>
        <name>Zn(2+)</name>
        <dbReference type="ChEBI" id="CHEBI:29105"/>
        <label>2</label>
    </ligand>
</feature>
<dbReference type="RefSeq" id="WP_015424728.1">
    <property type="nucleotide sequence ID" value="NC_020449.1"/>
</dbReference>
<feature type="binding site" evidence="2">
    <location>
        <position position="8"/>
    </location>
    <ligand>
        <name>Zn(2+)</name>
        <dbReference type="ChEBI" id="CHEBI:29105"/>
        <label>1</label>
    </ligand>
</feature>
<evidence type="ECO:0000313" key="3">
    <source>
        <dbReference type="EMBL" id="CAO80870.1"/>
    </source>
</evidence>
<dbReference type="CDD" id="cd08769">
    <property type="entry name" value="DAP_dppA_2"/>
    <property type="match status" value="1"/>
</dbReference>
<organism evidence="3 4">
    <name type="scientific">Cloacimonas acidaminovorans (strain Evry)</name>
    <dbReference type="NCBI Taxonomy" id="459349"/>
    <lineage>
        <taxon>Bacteria</taxon>
        <taxon>Pseudomonadati</taxon>
        <taxon>Candidatus Cloacimonadota</taxon>
        <taxon>Candidatus Cloacimonadia</taxon>
        <taxon>Candidatus Cloacimonadales</taxon>
        <taxon>Candidatus Cloacimonadaceae</taxon>
        <taxon>Candidatus Cloacimonas</taxon>
    </lineage>
</organism>
<dbReference type="InterPro" id="IPR007035">
    <property type="entry name" value="Peptidase_M55"/>
</dbReference>
<protein>
    <recommendedName>
        <fullName evidence="5">D-aminopeptidase</fullName>
    </recommendedName>
</protein>
<proteinExistence type="predicted"/>
<feature type="active site" description="Nucleophile" evidence="1">
    <location>
        <position position="119"/>
    </location>
</feature>
<sequence>MKIYISTDMEGIPGTFNWEQEKTNRPEVLKNYQTHITDCLNAILYSGFKEFIEEITIADSHAGGDNLSYEITALDKRISLISGGPRPQYMMPALDSDYAMVFLLGYHSGTGTWKGNMDHTYSNSKIFRIWINDIPMNEAIINSAYAGYKGVPVALISGDKALEEQIAVTMPWVHFVRTKEAVAKFAAKNYSSIIVKEDLVKAVQTSLAQKDIPLYTFSSPIRLKIEFHSTSMTDCAALMPHTKRLDGRTIEYVDDDYGVIFETIMALVTLAYGATL</sequence>
<evidence type="ECO:0000313" key="4">
    <source>
        <dbReference type="Proteomes" id="UP000002019"/>
    </source>
</evidence>
<keyword evidence="2" id="KW-0479">Metal-binding</keyword>
<evidence type="ECO:0000256" key="2">
    <source>
        <dbReference type="PIRSR" id="PIRSR015853-2"/>
    </source>
</evidence>
<dbReference type="eggNOG" id="COG2362">
    <property type="taxonomic scope" value="Bacteria"/>
</dbReference>
<accession>B0VHQ5</accession>
<dbReference type="Gene3D" id="3.40.50.10780">
    <property type="entry name" value="Dipeptide transport protein"/>
    <property type="match status" value="1"/>
</dbReference>
<dbReference type="HOGENOM" id="CLU_086038_0_0_0"/>
<keyword evidence="2" id="KW-0862">Zinc</keyword>
<dbReference type="InterPro" id="IPR027476">
    <property type="entry name" value="DppA_N"/>
</dbReference>
<dbReference type="GO" id="GO:0046872">
    <property type="term" value="F:metal ion binding"/>
    <property type="evidence" value="ECO:0007669"/>
    <property type="project" value="UniProtKB-KW"/>
</dbReference>
<feature type="binding site" evidence="2">
    <location>
        <position position="138"/>
    </location>
    <ligand>
        <name>Zn(2+)</name>
        <dbReference type="ChEBI" id="CHEBI:29105"/>
        <label>2</label>
    </ligand>
</feature>
<dbReference type="PIRSF" id="PIRSF015853">
    <property type="entry name" value="Pep_DppA"/>
    <property type="match status" value="1"/>
</dbReference>
<name>B0VHQ5_CLOAI</name>
<dbReference type="Gene3D" id="3.30.1360.130">
    <property type="entry name" value="Dipeptide transport protein"/>
    <property type="match status" value="1"/>
</dbReference>
<feature type="binding site" evidence="2">
    <location>
        <position position="8"/>
    </location>
    <ligand>
        <name>Zn(2+)</name>
        <dbReference type="ChEBI" id="CHEBI:29105"/>
        <label>2</label>
    </ligand>
</feature>
<reference evidence="3 4" key="1">
    <citation type="journal article" date="2008" name="J. Bacteriol.">
        <title>'Candidatus Cloacamonas acidaminovorans': genome sequence reconstruction provides a first glimpse of a new bacterial division.</title>
        <authorList>
            <person name="Pelletier E."/>
            <person name="Kreimeyer A."/>
            <person name="Bocs S."/>
            <person name="Rouy Z."/>
            <person name="Gyapay G."/>
            <person name="Chouari R."/>
            <person name="Riviere D."/>
            <person name="Ganesan A."/>
            <person name="Daegelen P."/>
            <person name="Sghir A."/>
            <person name="Cohen G.N."/>
            <person name="Medigue C."/>
            <person name="Weissenbach J."/>
            <person name="Le Paslier D."/>
        </authorList>
    </citation>
    <scope>NUCLEOTIDE SEQUENCE [LARGE SCALE GENOMIC DNA]</scope>
    <source>
        <strain evidence="4">Evry</strain>
    </source>
</reference>
<dbReference type="Proteomes" id="UP000002019">
    <property type="component" value="Chromosome"/>
</dbReference>
<dbReference type="STRING" id="459349.CLOAM0998"/>
<evidence type="ECO:0008006" key="5">
    <source>
        <dbReference type="Google" id="ProtNLM"/>
    </source>
</evidence>
<evidence type="ECO:0000256" key="1">
    <source>
        <dbReference type="PIRSR" id="PIRSR015853-1"/>
    </source>
</evidence>
<dbReference type="InterPro" id="IPR036177">
    <property type="entry name" value="Peptidase_M55_sf"/>
</dbReference>
<keyword evidence="4" id="KW-1185">Reference proteome</keyword>
<gene>
    <name evidence="3" type="ordered locus">CLOAM0998</name>
</gene>
<dbReference type="OrthoDB" id="9785420at2"/>
<dbReference type="AlphaFoldDB" id="B0VHQ5"/>